<feature type="region of interest" description="Disordered" evidence="1">
    <location>
        <begin position="36"/>
        <end position="77"/>
    </location>
</feature>
<dbReference type="EMBL" id="FOSN01000015">
    <property type="protein sequence ID" value="SFK69617.1"/>
    <property type="molecule type" value="Genomic_DNA"/>
</dbReference>
<protein>
    <submittedName>
        <fullName evidence="2">Uncharacterized protein</fullName>
    </submittedName>
</protein>
<accession>A0A1I4BN48</accession>
<evidence type="ECO:0000256" key="1">
    <source>
        <dbReference type="SAM" id="MobiDB-lite"/>
    </source>
</evidence>
<evidence type="ECO:0000313" key="3">
    <source>
        <dbReference type="Proteomes" id="UP000198755"/>
    </source>
</evidence>
<reference evidence="2 3" key="1">
    <citation type="submission" date="2016-10" db="EMBL/GenBank/DDBJ databases">
        <authorList>
            <person name="de Groot N.N."/>
        </authorList>
    </citation>
    <scope>NUCLEOTIDE SEQUENCE [LARGE SCALE GENOMIC DNA]</scope>
    <source>
        <strain evidence="2 3">NE2</strain>
    </source>
</reference>
<evidence type="ECO:0000313" key="2">
    <source>
        <dbReference type="EMBL" id="SFK69617.1"/>
    </source>
</evidence>
<gene>
    <name evidence="2" type="ORF">SAMN05444581_11589</name>
</gene>
<sequence length="77" mass="8720">MEAPEQRREFEPNSKSLCRGYVPAKWTHSTECLRPSRDGHTDEIGLRDHHRSELPAAMRIGSTSRSESGSRTNPWAA</sequence>
<feature type="compositionally biased region" description="Low complexity" evidence="1">
    <location>
        <begin position="61"/>
        <end position="77"/>
    </location>
</feature>
<keyword evidence="3" id="KW-1185">Reference proteome</keyword>
<organism evidence="2 3">
    <name type="scientific">Methylocapsa palsarum</name>
    <dbReference type="NCBI Taxonomy" id="1612308"/>
    <lineage>
        <taxon>Bacteria</taxon>
        <taxon>Pseudomonadati</taxon>
        <taxon>Pseudomonadota</taxon>
        <taxon>Alphaproteobacteria</taxon>
        <taxon>Hyphomicrobiales</taxon>
        <taxon>Beijerinckiaceae</taxon>
        <taxon>Methylocapsa</taxon>
    </lineage>
</organism>
<name>A0A1I4BN48_9HYPH</name>
<proteinExistence type="predicted"/>
<feature type="compositionally biased region" description="Basic and acidic residues" evidence="1">
    <location>
        <begin position="36"/>
        <end position="53"/>
    </location>
</feature>
<dbReference type="AlphaFoldDB" id="A0A1I4BN48"/>
<dbReference type="Proteomes" id="UP000198755">
    <property type="component" value="Unassembled WGS sequence"/>
</dbReference>